<dbReference type="CDD" id="cd00430">
    <property type="entry name" value="PLPDE_III_AR"/>
    <property type="match status" value="1"/>
</dbReference>
<reference evidence="11" key="1">
    <citation type="submission" date="2023-03" db="EMBL/GenBank/DDBJ databases">
        <authorList>
            <person name="Cleenwerck I."/>
        </authorList>
    </citation>
    <scope>NUCLEOTIDE SEQUENCE</scope>
    <source>
        <strain evidence="11">LMG 32879</strain>
    </source>
</reference>
<keyword evidence="6 7" id="KW-0413">Isomerase</keyword>
<feature type="modified residue" description="N6-(pyridoxal phosphate)lysine" evidence="7 8">
    <location>
        <position position="41"/>
    </location>
</feature>
<evidence type="ECO:0000256" key="2">
    <source>
        <dbReference type="ARBA" id="ARBA00001933"/>
    </source>
</evidence>
<gene>
    <name evidence="11" type="primary">alr</name>
    <name evidence="11" type="ORF">LMG32879_001746</name>
</gene>
<comment type="similarity">
    <text evidence="3 7">Belongs to the alanine racemase family.</text>
</comment>
<dbReference type="Gene3D" id="2.40.37.10">
    <property type="entry name" value="Lyase, Ornithine Decarboxylase, Chain A, domain 1"/>
    <property type="match status" value="1"/>
</dbReference>
<dbReference type="PROSITE" id="PS00395">
    <property type="entry name" value="ALANINE_RACEMASE"/>
    <property type="match status" value="1"/>
</dbReference>
<comment type="function">
    <text evidence="7">Catalyzes the interconversion of L-alanine and D-alanine. May also act on other amino acids.</text>
</comment>
<dbReference type="InterPro" id="IPR011079">
    <property type="entry name" value="Ala_racemase_C"/>
</dbReference>
<evidence type="ECO:0000256" key="1">
    <source>
        <dbReference type="ARBA" id="ARBA00000316"/>
    </source>
</evidence>
<evidence type="ECO:0000256" key="5">
    <source>
        <dbReference type="ARBA" id="ARBA00022898"/>
    </source>
</evidence>
<dbReference type="GO" id="GO:0008784">
    <property type="term" value="F:alanine racemase activity"/>
    <property type="evidence" value="ECO:0007669"/>
    <property type="project" value="UniProtKB-UniRule"/>
</dbReference>
<dbReference type="SMART" id="SM01005">
    <property type="entry name" value="Ala_racemase_C"/>
    <property type="match status" value="1"/>
</dbReference>
<dbReference type="PRINTS" id="PR00992">
    <property type="entry name" value="ALARACEMASE"/>
</dbReference>
<accession>A0AA35URM8</accession>
<evidence type="ECO:0000256" key="6">
    <source>
        <dbReference type="ARBA" id="ARBA00023235"/>
    </source>
</evidence>
<comment type="caution">
    <text evidence="11">The sequence shown here is derived from an EMBL/GenBank/DDBJ whole genome shotgun (WGS) entry which is preliminary data.</text>
</comment>
<evidence type="ECO:0000313" key="12">
    <source>
        <dbReference type="Proteomes" id="UP001176960"/>
    </source>
</evidence>
<evidence type="ECO:0000256" key="8">
    <source>
        <dbReference type="PIRSR" id="PIRSR600821-50"/>
    </source>
</evidence>
<evidence type="ECO:0000259" key="10">
    <source>
        <dbReference type="SMART" id="SM01005"/>
    </source>
</evidence>
<dbReference type="NCBIfam" id="TIGR00492">
    <property type="entry name" value="alr"/>
    <property type="match status" value="1"/>
</dbReference>
<dbReference type="EC" id="5.1.1.1" evidence="4 7"/>
<dbReference type="Proteomes" id="UP001176960">
    <property type="component" value="Unassembled WGS sequence"/>
</dbReference>
<dbReference type="InterPro" id="IPR020622">
    <property type="entry name" value="Ala_racemase_pyridoxalP-BS"/>
</dbReference>
<dbReference type="AlphaFoldDB" id="A0AA35URM8"/>
<feature type="active site" description="Proton acceptor; specific for L-alanine" evidence="7">
    <location>
        <position position="259"/>
    </location>
</feature>
<dbReference type="HAMAP" id="MF_01201">
    <property type="entry name" value="Ala_racemase"/>
    <property type="match status" value="1"/>
</dbReference>
<evidence type="ECO:0000256" key="4">
    <source>
        <dbReference type="ARBA" id="ARBA00013089"/>
    </source>
</evidence>
<dbReference type="Pfam" id="PF01168">
    <property type="entry name" value="Ala_racemase_N"/>
    <property type="match status" value="1"/>
</dbReference>
<proteinExistence type="inferred from homology"/>
<dbReference type="EMBL" id="CATKSH010000009">
    <property type="protein sequence ID" value="CAI9120906.1"/>
    <property type="molecule type" value="Genomic_DNA"/>
</dbReference>
<comment type="pathway">
    <text evidence="7">Amino-acid biosynthesis; D-alanine biosynthesis; D-alanine from L-alanine: step 1/1.</text>
</comment>
<evidence type="ECO:0000256" key="9">
    <source>
        <dbReference type="PIRSR" id="PIRSR600821-52"/>
    </source>
</evidence>
<dbReference type="PANTHER" id="PTHR30511">
    <property type="entry name" value="ALANINE RACEMASE"/>
    <property type="match status" value="1"/>
</dbReference>
<name>A0AA35URM8_9PROT</name>
<dbReference type="GO" id="GO:0030632">
    <property type="term" value="P:D-alanine biosynthetic process"/>
    <property type="evidence" value="ECO:0007669"/>
    <property type="project" value="UniProtKB-UniRule"/>
</dbReference>
<dbReference type="SUPFAM" id="SSF50621">
    <property type="entry name" value="Alanine racemase C-terminal domain-like"/>
    <property type="match status" value="1"/>
</dbReference>
<feature type="binding site" evidence="7 9">
    <location>
        <position position="140"/>
    </location>
    <ligand>
        <name>substrate</name>
    </ligand>
</feature>
<dbReference type="GO" id="GO:0030170">
    <property type="term" value="F:pyridoxal phosphate binding"/>
    <property type="evidence" value="ECO:0007669"/>
    <property type="project" value="UniProtKB-UniRule"/>
</dbReference>
<protein>
    <recommendedName>
        <fullName evidence="4 7">Alanine racemase</fullName>
        <ecNumber evidence="4 7">5.1.1.1</ecNumber>
    </recommendedName>
</protein>
<dbReference type="GO" id="GO:0005829">
    <property type="term" value="C:cytosol"/>
    <property type="evidence" value="ECO:0007669"/>
    <property type="project" value="TreeGrafter"/>
</dbReference>
<dbReference type="PANTHER" id="PTHR30511:SF0">
    <property type="entry name" value="ALANINE RACEMASE, CATABOLIC-RELATED"/>
    <property type="match status" value="1"/>
</dbReference>
<feature type="domain" description="Alanine racemase C-terminal" evidence="10">
    <location>
        <begin position="238"/>
        <end position="367"/>
    </location>
</feature>
<comment type="catalytic activity">
    <reaction evidence="1 7">
        <text>L-alanine = D-alanine</text>
        <dbReference type="Rhea" id="RHEA:20249"/>
        <dbReference type="ChEBI" id="CHEBI:57416"/>
        <dbReference type="ChEBI" id="CHEBI:57972"/>
        <dbReference type="EC" id="5.1.1.1"/>
    </reaction>
</comment>
<dbReference type="SUPFAM" id="SSF51419">
    <property type="entry name" value="PLP-binding barrel"/>
    <property type="match status" value="1"/>
</dbReference>
<sequence>MNLTHSGAGGWLTIDLGAIDGNYRRLRGKVGDRTRVGAAVKADAYGLGVARVAPVLYEAGCRHFFVATVDEAIALRPLVAADAQVFQLNGPFQGCEADLKAAGITPVLNSPEQIAHWAALSRRTGSRSPCVIQIDSGMYRFGLDDRALTDAGDDLEALDIQLVMSHLACADEPQHGQNRSQRETFLARRKAVPAPLSSLAASSGIFLGPDYHFDLVRPGYALYGGNPTPGAPSPMLPVVTLQLRMIQERSIETGAAVGYSARFVASRPSRIATLAAGYADGVPRAAGGRTFAILPEKPDILLPVIGRVSMDCLALDITALGDLPLAPGTAFEFIGPLRPLDAVARDLDMIGYELLTGLSHRYHRDYIEKVK</sequence>
<feature type="active site" description="Proton acceptor; specific for D-alanine" evidence="7">
    <location>
        <position position="41"/>
    </location>
</feature>
<dbReference type="Gene3D" id="3.20.20.10">
    <property type="entry name" value="Alanine racemase"/>
    <property type="match status" value="1"/>
</dbReference>
<feature type="binding site" evidence="7 9">
    <location>
        <position position="310"/>
    </location>
    <ligand>
        <name>substrate</name>
    </ligand>
</feature>
<evidence type="ECO:0000313" key="11">
    <source>
        <dbReference type="EMBL" id="CAI9120906.1"/>
    </source>
</evidence>
<dbReference type="InterPro" id="IPR009006">
    <property type="entry name" value="Ala_racemase/Decarboxylase_C"/>
</dbReference>
<organism evidence="11 12">
    <name type="scientific">Brytella acorum</name>
    <dbReference type="NCBI Taxonomy" id="2959299"/>
    <lineage>
        <taxon>Bacteria</taxon>
        <taxon>Pseudomonadati</taxon>
        <taxon>Pseudomonadota</taxon>
        <taxon>Alphaproteobacteria</taxon>
        <taxon>Acetobacterales</taxon>
        <taxon>Acetobacteraceae</taxon>
        <taxon>Brytella</taxon>
    </lineage>
</organism>
<dbReference type="InterPro" id="IPR029066">
    <property type="entry name" value="PLP-binding_barrel"/>
</dbReference>
<dbReference type="InterPro" id="IPR001608">
    <property type="entry name" value="Ala_racemase_N"/>
</dbReference>
<dbReference type="RefSeq" id="WP_289841193.1">
    <property type="nucleotide sequence ID" value="NZ_CATKSH010000009.1"/>
</dbReference>
<comment type="cofactor">
    <cofactor evidence="2 7 8">
        <name>pyridoxal 5'-phosphate</name>
        <dbReference type="ChEBI" id="CHEBI:597326"/>
    </cofactor>
</comment>
<dbReference type="Pfam" id="PF00842">
    <property type="entry name" value="Ala_racemase_C"/>
    <property type="match status" value="1"/>
</dbReference>
<keyword evidence="12" id="KW-1185">Reference proteome</keyword>
<evidence type="ECO:0000256" key="7">
    <source>
        <dbReference type="HAMAP-Rule" id="MF_01201"/>
    </source>
</evidence>
<evidence type="ECO:0000256" key="3">
    <source>
        <dbReference type="ARBA" id="ARBA00007880"/>
    </source>
</evidence>
<dbReference type="InterPro" id="IPR000821">
    <property type="entry name" value="Ala_racemase"/>
</dbReference>
<keyword evidence="5 7" id="KW-0663">Pyridoxal phosphate</keyword>